<name>A0A382DQ76_9ZZZZ</name>
<dbReference type="AlphaFoldDB" id="A0A382DQ76"/>
<organism evidence="1">
    <name type="scientific">marine metagenome</name>
    <dbReference type="NCBI Taxonomy" id="408172"/>
    <lineage>
        <taxon>unclassified sequences</taxon>
        <taxon>metagenomes</taxon>
        <taxon>ecological metagenomes</taxon>
    </lineage>
</organism>
<protein>
    <submittedName>
        <fullName evidence="1">Uncharacterized protein</fullName>
    </submittedName>
</protein>
<reference evidence="1" key="1">
    <citation type="submission" date="2018-05" db="EMBL/GenBank/DDBJ databases">
        <authorList>
            <person name="Lanie J.A."/>
            <person name="Ng W.-L."/>
            <person name="Kazmierczak K.M."/>
            <person name="Andrzejewski T.M."/>
            <person name="Davidsen T.M."/>
            <person name="Wayne K.J."/>
            <person name="Tettelin H."/>
            <person name="Glass J.I."/>
            <person name="Rusch D."/>
            <person name="Podicherti R."/>
            <person name="Tsui H.-C.T."/>
            <person name="Winkler M.E."/>
        </authorList>
    </citation>
    <scope>NUCLEOTIDE SEQUENCE</scope>
</reference>
<gene>
    <name evidence="1" type="ORF">METZ01_LOCUS193086</name>
</gene>
<accession>A0A382DQ76</accession>
<sequence>MDDCENSTIVHYGHSVAVGGTTINPDD</sequence>
<proteinExistence type="predicted"/>
<evidence type="ECO:0000313" key="1">
    <source>
        <dbReference type="EMBL" id="SVB40232.1"/>
    </source>
</evidence>
<dbReference type="EMBL" id="UINC01040406">
    <property type="protein sequence ID" value="SVB40232.1"/>
    <property type="molecule type" value="Genomic_DNA"/>
</dbReference>